<name>A0A140NKZ1_PROSM</name>
<keyword evidence="4 10" id="KW-0813">Transport</keyword>
<evidence type="ECO:0000256" key="7">
    <source>
        <dbReference type="ARBA" id="ARBA00022989"/>
    </source>
</evidence>
<evidence type="ECO:0000313" key="14">
    <source>
        <dbReference type="Proteomes" id="UP000005012"/>
    </source>
</evidence>
<dbReference type="EMBL" id="CP003488">
    <property type="protein sequence ID" value="AFH92642.1"/>
    <property type="molecule type" value="Genomic_DNA"/>
</dbReference>
<feature type="domain" description="Type II secretion system protein GspF" evidence="12">
    <location>
        <begin position="61"/>
        <end position="184"/>
    </location>
</feature>
<dbReference type="GO" id="GO:0005886">
    <property type="term" value="C:plasma membrane"/>
    <property type="evidence" value="ECO:0007669"/>
    <property type="project" value="UniProtKB-SubCell"/>
</dbReference>
<dbReference type="PRINTS" id="PR00812">
    <property type="entry name" value="BCTERIALGSPF"/>
</dbReference>
<dbReference type="KEGG" id="psi:S70_03795"/>
<evidence type="ECO:0000259" key="12">
    <source>
        <dbReference type="Pfam" id="PF00482"/>
    </source>
</evidence>
<dbReference type="Proteomes" id="UP000005012">
    <property type="component" value="Chromosome"/>
</dbReference>
<evidence type="ECO:0000256" key="5">
    <source>
        <dbReference type="ARBA" id="ARBA00022475"/>
    </source>
</evidence>
<evidence type="ECO:0000256" key="9">
    <source>
        <dbReference type="ARBA" id="ARBA00030750"/>
    </source>
</evidence>
<sequence>MFIYSYTALSHDNNIVQDFIISKNKKSAFIELLEAEQTPLHIRLKAIFILNAANINYRTHFFYQLNSLVSSGINLLQSLYILQKNTHSPFWQKIITSTITDLKKGNRFSDSLRKHPNIFTPTIISLISVAEKTGNYENNFKIIAGMLKHNEETKKKITKSLRYPIVLTLFSIALIFIMLVYVLPQFETIYQSFQHELPLITKIMIYLSNLVTDYFPYFLLITLIISLLIWKFKANTVRFIITLLFYVPPIKKLIKNSNLNIFFLTLSSTLQAGLPLTECLKCTADTLHNPLYKKESLSVYHAVLKGESLSAAVKNSAFFPSIVHQLIAVAEESGQLPHFLQYLFTHFSTQHTSLTEKSLKNLEPILLLLMAFLVGTIMVAMYLPIFNLGNVITGI</sequence>
<evidence type="ECO:0000313" key="13">
    <source>
        <dbReference type="EMBL" id="AFH92642.1"/>
    </source>
</evidence>
<dbReference type="Pfam" id="PF00482">
    <property type="entry name" value="T2SSF"/>
    <property type="match status" value="2"/>
</dbReference>
<keyword evidence="7 11" id="KW-1133">Transmembrane helix</keyword>
<evidence type="ECO:0000256" key="3">
    <source>
        <dbReference type="ARBA" id="ARBA00005745"/>
    </source>
</evidence>
<evidence type="ECO:0000256" key="2">
    <source>
        <dbReference type="ARBA" id="ARBA00004651"/>
    </source>
</evidence>
<feature type="transmembrane region" description="Helical" evidence="11">
    <location>
        <begin position="163"/>
        <end position="183"/>
    </location>
</feature>
<feature type="transmembrane region" description="Helical" evidence="11">
    <location>
        <begin position="365"/>
        <end position="385"/>
    </location>
</feature>
<evidence type="ECO:0000256" key="4">
    <source>
        <dbReference type="ARBA" id="ARBA00022448"/>
    </source>
</evidence>
<gene>
    <name evidence="13" type="ordered locus">S70_03795</name>
</gene>
<comment type="function">
    <text evidence="1">Component of the type II secretion system inner membrane complex required for the energy-dependent secretion of extracellular factors such as proteases and toxins from the periplasm.</text>
</comment>
<evidence type="ECO:0000256" key="1">
    <source>
        <dbReference type="ARBA" id="ARBA00002684"/>
    </source>
</evidence>
<dbReference type="PATRIC" id="fig|1157951.4.peg.749"/>
<evidence type="ECO:0000256" key="6">
    <source>
        <dbReference type="ARBA" id="ARBA00022692"/>
    </source>
</evidence>
<dbReference type="GeneID" id="93518509"/>
<dbReference type="PANTHER" id="PTHR30012">
    <property type="entry name" value="GENERAL SECRETION PATHWAY PROTEIN"/>
    <property type="match status" value="1"/>
</dbReference>
<reference evidence="14" key="2">
    <citation type="submission" date="2012-04" db="EMBL/GenBank/DDBJ databases">
        <title>Complete genome sequence of Providencia stuartii clinical isolate MRSN 2154.</title>
        <authorList>
            <person name="Clifford R.J."/>
            <person name="Hang J."/>
            <person name="Riley M.C."/>
            <person name="Onmus-Leone F."/>
            <person name="Kuschner R.A."/>
            <person name="Lesho E.P."/>
            <person name="Waterman P.E."/>
        </authorList>
    </citation>
    <scope>NUCLEOTIDE SEQUENCE [LARGE SCALE GENOMIC DNA]</scope>
    <source>
        <strain evidence="14">MRSN 2154</strain>
    </source>
</reference>
<dbReference type="AlphaFoldDB" id="A0A140NKZ1"/>
<dbReference type="InterPro" id="IPR001992">
    <property type="entry name" value="T2SS_GspF/T4SS_PilC_CS"/>
</dbReference>
<dbReference type="GO" id="GO:0009306">
    <property type="term" value="P:protein secretion"/>
    <property type="evidence" value="ECO:0007669"/>
    <property type="project" value="InterPro"/>
</dbReference>
<evidence type="ECO:0000256" key="10">
    <source>
        <dbReference type="RuleBase" id="RU003923"/>
    </source>
</evidence>
<feature type="domain" description="Type II secretion system protein GspF" evidence="12">
    <location>
        <begin position="262"/>
        <end position="384"/>
    </location>
</feature>
<accession>A0A140NKZ1</accession>
<proteinExistence type="inferred from homology"/>
<dbReference type="OrthoDB" id="9805682at2"/>
<dbReference type="RefSeq" id="WP_014656410.1">
    <property type="nucleotide sequence ID" value="NC_017731.1"/>
</dbReference>
<evidence type="ECO:0000256" key="11">
    <source>
        <dbReference type="SAM" id="Phobius"/>
    </source>
</evidence>
<evidence type="ECO:0000256" key="8">
    <source>
        <dbReference type="ARBA" id="ARBA00023136"/>
    </source>
</evidence>
<keyword evidence="6 10" id="KW-0812">Transmembrane</keyword>
<organism evidence="13 14">
    <name type="scientific">Providencia stuartii (strain MRSN 2154)</name>
    <dbReference type="NCBI Taxonomy" id="1157951"/>
    <lineage>
        <taxon>Bacteria</taxon>
        <taxon>Pseudomonadati</taxon>
        <taxon>Pseudomonadota</taxon>
        <taxon>Gammaproteobacteria</taxon>
        <taxon>Enterobacterales</taxon>
        <taxon>Morganellaceae</taxon>
        <taxon>Providencia</taxon>
    </lineage>
</organism>
<reference evidence="13 14" key="1">
    <citation type="journal article" date="2012" name="J. Bacteriol.">
        <title>Complete Genome Sequence of Providencia stuartii Clinical Isolate MRSN 2154.</title>
        <authorList>
            <person name="Clifford R.J."/>
            <person name="Hang J."/>
            <person name="Riley M.C."/>
            <person name="Onmus-Leone F."/>
            <person name="Kuschner R.A."/>
            <person name="Lesho E.P."/>
            <person name="Waterman P.E."/>
        </authorList>
    </citation>
    <scope>NUCLEOTIDE SEQUENCE [LARGE SCALE GENOMIC DNA]</scope>
    <source>
        <strain evidence="13 14">MRSN 2154</strain>
    </source>
</reference>
<dbReference type="InterPro" id="IPR018076">
    <property type="entry name" value="T2SS_GspF_dom"/>
</dbReference>
<protein>
    <recommendedName>
        <fullName evidence="9">General secretion pathway protein F</fullName>
    </recommendedName>
</protein>
<comment type="subcellular location">
    <subcellularLocation>
        <location evidence="10">Cell inner membrane</location>
        <topology evidence="10">Multi-pass membrane protein</topology>
    </subcellularLocation>
    <subcellularLocation>
        <location evidence="2">Cell membrane</location>
        <topology evidence="2">Multi-pass membrane protein</topology>
    </subcellularLocation>
</comment>
<dbReference type="HOGENOM" id="CLU_035032_2_0_6"/>
<keyword evidence="5" id="KW-1003">Cell membrane</keyword>
<dbReference type="PANTHER" id="PTHR30012:SF0">
    <property type="entry name" value="TYPE II SECRETION SYSTEM PROTEIN F-RELATED"/>
    <property type="match status" value="1"/>
</dbReference>
<dbReference type="InterPro" id="IPR003004">
    <property type="entry name" value="GspF/PilC"/>
</dbReference>
<comment type="similarity">
    <text evidence="3 10">Belongs to the GSP F family.</text>
</comment>
<dbReference type="Gene3D" id="1.20.81.30">
    <property type="entry name" value="Type II secretion system (T2SS), domain F"/>
    <property type="match status" value="2"/>
</dbReference>
<keyword evidence="8 11" id="KW-0472">Membrane</keyword>
<feature type="transmembrane region" description="Helical" evidence="11">
    <location>
        <begin position="203"/>
        <end position="230"/>
    </location>
</feature>
<dbReference type="InterPro" id="IPR042094">
    <property type="entry name" value="T2SS_GspF_sf"/>
</dbReference>
<dbReference type="PROSITE" id="PS00874">
    <property type="entry name" value="T2SP_F"/>
    <property type="match status" value="1"/>
</dbReference>